<dbReference type="InterPro" id="IPR036961">
    <property type="entry name" value="Kinesin_motor_dom_sf"/>
</dbReference>
<name>A0A161MR26_TRIIF</name>
<dbReference type="PANTHER" id="PTHR24115">
    <property type="entry name" value="KINESIN-RELATED"/>
    <property type="match status" value="1"/>
</dbReference>
<comment type="similarity">
    <text evidence="7">Belongs to the TRAFAC class myosin-kinesin ATPase superfamily. Kinesin family.</text>
</comment>
<evidence type="ECO:0000256" key="4">
    <source>
        <dbReference type="ARBA" id="ARBA00022840"/>
    </source>
</evidence>
<evidence type="ECO:0000256" key="2">
    <source>
        <dbReference type="ARBA" id="ARBA00022701"/>
    </source>
</evidence>
<reference evidence="9" key="2">
    <citation type="journal article" date="2017" name="J. Med. Entomol.">
        <title>Transcriptome Analysis of the Triatoma infestans (Hemiptera: Reduviidae) Integument.</title>
        <authorList>
            <person name="Calderon-Fernandez G.M."/>
            <person name="Moriconi D.E."/>
            <person name="Dulbecco A.B."/>
            <person name="Juarez M.P."/>
        </authorList>
    </citation>
    <scope>NUCLEOTIDE SEQUENCE</scope>
    <source>
        <strain evidence="9">Int1</strain>
        <tissue evidence="9">Integument</tissue>
    </source>
</reference>
<dbReference type="InterPro" id="IPR001752">
    <property type="entry name" value="Kinesin_motor_dom"/>
</dbReference>
<keyword evidence="6" id="KW-0963">Cytoplasm</keyword>
<evidence type="ECO:0000256" key="5">
    <source>
        <dbReference type="ARBA" id="ARBA00023175"/>
    </source>
</evidence>
<keyword evidence="5" id="KW-0505">Motor protein</keyword>
<dbReference type="AlphaFoldDB" id="A0A161MR26"/>
<dbReference type="SMART" id="SM00129">
    <property type="entry name" value="KISc"/>
    <property type="match status" value="1"/>
</dbReference>
<dbReference type="Pfam" id="PF00225">
    <property type="entry name" value="Kinesin"/>
    <property type="match status" value="1"/>
</dbReference>
<dbReference type="Gene3D" id="3.40.850.10">
    <property type="entry name" value="Kinesin motor domain"/>
    <property type="match status" value="1"/>
</dbReference>
<dbReference type="GO" id="GO:0005524">
    <property type="term" value="F:ATP binding"/>
    <property type="evidence" value="ECO:0007669"/>
    <property type="project" value="UniProtKB-KW"/>
</dbReference>
<keyword evidence="4" id="KW-0067">ATP-binding</keyword>
<evidence type="ECO:0000259" key="8">
    <source>
        <dbReference type="PROSITE" id="PS50067"/>
    </source>
</evidence>
<dbReference type="EMBL" id="GEMB01001935">
    <property type="protein sequence ID" value="JAS01239.1"/>
    <property type="molecule type" value="Transcribed_RNA"/>
</dbReference>
<dbReference type="GO" id="GO:0003777">
    <property type="term" value="F:microtubule motor activity"/>
    <property type="evidence" value="ECO:0007669"/>
    <property type="project" value="InterPro"/>
</dbReference>
<keyword evidence="2" id="KW-0493">Microtubule</keyword>
<dbReference type="PROSITE" id="PS50067">
    <property type="entry name" value="KINESIN_MOTOR_2"/>
    <property type="match status" value="1"/>
</dbReference>
<keyword evidence="3" id="KW-0547">Nucleotide-binding</keyword>
<dbReference type="PANTHER" id="PTHR24115:SF1008">
    <property type="entry name" value="KINESIN-LIKE PROTEIN SUBITO"/>
    <property type="match status" value="1"/>
</dbReference>
<organism evidence="9">
    <name type="scientific">Triatoma infestans</name>
    <name type="common">Assassin bug</name>
    <dbReference type="NCBI Taxonomy" id="30076"/>
    <lineage>
        <taxon>Eukaryota</taxon>
        <taxon>Metazoa</taxon>
        <taxon>Ecdysozoa</taxon>
        <taxon>Arthropoda</taxon>
        <taxon>Hexapoda</taxon>
        <taxon>Insecta</taxon>
        <taxon>Pterygota</taxon>
        <taxon>Neoptera</taxon>
        <taxon>Paraneoptera</taxon>
        <taxon>Hemiptera</taxon>
        <taxon>Heteroptera</taxon>
        <taxon>Panheteroptera</taxon>
        <taxon>Cimicomorpha</taxon>
        <taxon>Reduviidae</taxon>
        <taxon>Triatominae</taxon>
        <taxon>Triatoma</taxon>
    </lineage>
</organism>
<reference evidence="9" key="1">
    <citation type="submission" date="2016-04" db="EMBL/GenBank/DDBJ databases">
        <authorList>
            <person name="Calderon-Fernandez G.M.Sr."/>
        </authorList>
    </citation>
    <scope>NUCLEOTIDE SEQUENCE</scope>
    <source>
        <strain evidence="9">Int1</strain>
        <tissue evidence="9">Integument</tissue>
    </source>
</reference>
<dbReference type="GO" id="GO:0005634">
    <property type="term" value="C:nucleus"/>
    <property type="evidence" value="ECO:0007669"/>
    <property type="project" value="TreeGrafter"/>
</dbReference>
<evidence type="ECO:0000256" key="3">
    <source>
        <dbReference type="ARBA" id="ARBA00022741"/>
    </source>
</evidence>
<dbReference type="GO" id="GO:0008017">
    <property type="term" value="F:microtubule binding"/>
    <property type="evidence" value="ECO:0007669"/>
    <property type="project" value="InterPro"/>
</dbReference>
<proteinExistence type="inferred from homology"/>
<sequence length="276" mass="31370">MKLASGENKTSYVKGVKYICVSSWEDAYQLYLYWKHNLHVSPTTQNQNSSRSHCILTIKIIKRPLRNDDSYYYISSCSICDLAGAERQKKTRNNGARLKESQSINTSLLVLNRCFNIIRANQAHKDQDQEMVPFRESKLTLLFQHALLGPAGITMITNVSKSDELTSETCQVLKTTAVAMQIKAKPFVKKKKSIFADYCSTRIEEVPVTTSSDIDEGIGSSLGCNNCFEYKKEIEKLQQCLNQTDTTLCEIQDNIKKREEDIRLECHCQSSKILGE</sequence>
<dbReference type="GO" id="GO:0007018">
    <property type="term" value="P:microtubule-based movement"/>
    <property type="evidence" value="ECO:0007669"/>
    <property type="project" value="InterPro"/>
</dbReference>
<dbReference type="GO" id="GO:0005874">
    <property type="term" value="C:microtubule"/>
    <property type="evidence" value="ECO:0007669"/>
    <property type="project" value="UniProtKB-KW"/>
</dbReference>
<dbReference type="GO" id="GO:0005871">
    <property type="term" value="C:kinesin complex"/>
    <property type="evidence" value="ECO:0007669"/>
    <property type="project" value="TreeGrafter"/>
</dbReference>
<evidence type="ECO:0000313" key="9">
    <source>
        <dbReference type="EMBL" id="JAS01239.1"/>
    </source>
</evidence>
<evidence type="ECO:0000256" key="6">
    <source>
        <dbReference type="ARBA" id="ARBA00023212"/>
    </source>
</evidence>
<dbReference type="InterPro" id="IPR027417">
    <property type="entry name" value="P-loop_NTPase"/>
</dbReference>
<feature type="domain" description="Kinesin motor" evidence="8">
    <location>
        <begin position="1"/>
        <end position="182"/>
    </location>
</feature>
<comment type="caution">
    <text evidence="7">Lacks conserved residue(s) required for the propagation of feature annotation.</text>
</comment>
<dbReference type="EC" id="3.6.1.15" evidence="9"/>
<comment type="subcellular location">
    <subcellularLocation>
        <location evidence="1">Cytoplasm</location>
        <location evidence="1">Cytoskeleton</location>
    </subcellularLocation>
</comment>
<keyword evidence="9" id="KW-0378">Hydrolase</keyword>
<evidence type="ECO:0000256" key="7">
    <source>
        <dbReference type="PROSITE-ProRule" id="PRU00283"/>
    </source>
</evidence>
<accession>A0A161MR26</accession>
<dbReference type="GO" id="GO:0016887">
    <property type="term" value="F:ATP hydrolysis activity"/>
    <property type="evidence" value="ECO:0007669"/>
    <property type="project" value="TreeGrafter"/>
</dbReference>
<feature type="non-terminal residue" evidence="9">
    <location>
        <position position="276"/>
    </location>
</feature>
<protein>
    <submittedName>
        <fullName evidence="9">Kinesin-like protein kif20a</fullName>
        <ecNumber evidence="9">3.6.1.15</ecNumber>
    </submittedName>
</protein>
<dbReference type="InterPro" id="IPR027640">
    <property type="entry name" value="Kinesin-like_fam"/>
</dbReference>
<evidence type="ECO:0000256" key="1">
    <source>
        <dbReference type="ARBA" id="ARBA00004245"/>
    </source>
</evidence>
<keyword evidence="6" id="KW-0206">Cytoskeleton</keyword>
<dbReference type="SUPFAM" id="SSF52540">
    <property type="entry name" value="P-loop containing nucleoside triphosphate hydrolases"/>
    <property type="match status" value="1"/>
</dbReference>
<dbReference type="PRINTS" id="PR00380">
    <property type="entry name" value="KINESINHEAVY"/>
</dbReference>